<dbReference type="EMBL" id="CALNXI010007947">
    <property type="protein sequence ID" value="CAH3199417.1"/>
    <property type="molecule type" value="Genomic_DNA"/>
</dbReference>
<evidence type="ECO:0000313" key="4">
    <source>
        <dbReference type="Proteomes" id="UP001159427"/>
    </source>
</evidence>
<feature type="non-terminal residue" evidence="3">
    <location>
        <position position="1"/>
    </location>
</feature>
<dbReference type="PANTHER" id="PTHR24078:SF519">
    <property type="entry name" value="DNAJ HOMOLOG SUBFAMILY B MEMBER 13"/>
    <property type="match status" value="1"/>
</dbReference>
<proteinExistence type="predicted"/>
<feature type="domain" description="Chaperone DnaJ C-terminal" evidence="2">
    <location>
        <begin position="4"/>
        <end position="94"/>
    </location>
</feature>
<reference evidence="3 4" key="1">
    <citation type="submission" date="2022-05" db="EMBL/GenBank/DDBJ databases">
        <authorList>
            <consortium name="Genoscope - CEA"/>
            <person name="William W."/>
        </authorList>
    </citation>
    <scope>NUCLEOTIDE SEQUENCE [LARGE SCALE GENOMIC DNA]</scope>
</reference>
<sequence>FFSADIVFIVKDKPHPIFKRDDDNLVYTATVPLGKALTGCVVDVPTLDGRLISIPINDIVKPGYQKIVPGEGMPISKNPNTKGDLIIQFNIEFPNQL</sequence>
<keyword evidence="1" id="KW-0143">Chaperone</keyword>
<dbReference type="Gene3D" id="2.60.260.20">
    <property type="entry name" value="Urease metallochaperone UreE, N-terminal domain"/>
    <property type="match status" value="1"/>
</dbReference>
<dbReference type="InterPro" id="IPR008971">
    <property type="entry name" value="HSP40/DnaJ_pept-bd"/>
</dbReference>
<organism evidence="3 4">
    <name type="scientific">Porites evermanni</name>
    <dbReference type="NCBI Taxonomy" id="104178"/>
    <lineage>
        <taxon>Eukaryota</taxon>
        <taxon>Metazoa</taxon>
        <taxon>Cnidaria</taxon>
        <taxon>Anthozoa</taxon>
        <taxon>Hexacorallia</taxon>
        <taxon>Scleractinia</taxon>
        <taxon>Fungiina</taxon>
        <taxon>Poritidae</taxon>
        <taxon>Porites</taxon>
    </lineage>
</organism>
<evidence type="ECO:0000259" key="2">
    <source>
        <dbReference type="Pfam" id="PF01556"/>
    </source>
</evidence>
<dbReference type="InterPro" id="IPR002939">
    <property type="entry name" value="DnaJ_C"/>
</dbReference>
<dbReference type="PANTHER" id="PTHR24078">
    <property type="entry name" value="DNAJ HOMOLOG SUBFAMILY C MEMBER"/>
    <property type="match status" value="1"/>
</dbReference>
<evidence type="ECO:0000313" key="3">
    <source>
        <dbReference type="EMBL" id="CAH3199417.1"/>
    </source>
</evidence>
<keyword evidence="4" id="KW-1185">Reference proteome</keyword>
<feature type="non-terminal residue" evidence="3">
    <location>
        <position position="97"/>
    </location>
</feature>
<protein>
    <recommendedName>
        <fullName evidence="2">Chaperone DnaJ C-terminal domain-containing protein</fullName>
    </recommendedName>
</protein>
<evidence type="ECO:0000256" key="1">
    <source>
        <dbReference type="ARBA" id="ARBA00023186"/>
    </source>
</evidence>
<comment type="caution">
    <text evidence="3">The sequence shown here is derived from an EMBL/GenBank/DDBJ whole genome shotgun (WGS) entry which is preliminary data.</text>
</comment>
<dbReference type="CDD" id="cd10747">
    <property type="entry name" value="DnaJ_C"/>
    <property type="match status" value="1"/>
</dbReference>
<dbReference type="Pfam" id="PF01556">
    <property type="entry name" value="DnaJ_C"/>
    <property type="match status" value="1"/>
</dbReference>
<gene>
    <name evidence="3" type="ORF">PEVE_00041579</name>
</gene>
<accession>A0ABN8T581</accession>
<name>A0ABN8T581_9CNID</name>
<dbReference type="InterPro" id="IPR051339">
    <property type="entry name" value="DnaJ_subfamily_B"/>
</dbReference>
<dbReference type="Proteomes" id="UP001159427">
    <property type="component" value="Unassembled WGS sequence"/>
</dbReference>
<dbReference type="SUPFAM" id="SSF49493">
    <property type="entry name" value="HSP40/DnaJ peptide-binding domain"/>
    <property type="match status" value="1"/>
</dbReference>